<dbReference type="InterPro" id="IPR005024">
    <property type="entry name" value="Snf7_fam"/>
</dbReference>
<dbReference type="STRING" id="2880.D7G7G8"/>
<evidence type="ECO:0000313" key="3">
    <source>
        <dbReference type="Proteomes" id="UP000002630"/>
    </source>
</evidence>
<dbReference type="OrthoDB" id="2329734at2759"/>
<dbReference type="eggNOG" id="KOG3229">
    <property type="taxonomic scope" value="Eukaryota"/>
</dbReference>
<dbReference type="InParanoid" id="D7G7G8"/>
<dbReference type="Proteomes" id="UP000002630">
    <property type="component" value="Linkage Group LG15"/>
</dbReference>
<gene>
    <name evidence="2" type="ORF">Esi_0083_0037</name>
</gene>
<dbReference type="PANTHER" id="PTHR10476">
    <property type="entry name" value="CHARGED MULTIVESICULAR BODY PROTEIN"/>
    <property type="match status" value="1"/>
</dbReference>
<dbReference type="Pfam" id="PF03357">
    <property type="entry name" value="Snf7"/>
    <property type="match status" value="1"/>
</dbReference>
<dbReference type="GO" id="GO:0007034">
    <property type="term" value="P:vacuolar transport"/>
    <property type="evidence" value="ECO:0007669"/>
    <property type="project" value="InterPro"/>
</dbReference>
<evidence type="ECO:0000313" key="2">
    <source>
        <dbReference type="EMBL" id="CBJ27710.1"/>
    </source>
</evidence>
<dbReference type="EMBL" id="FN649740">
    <property type="protein sequence ID" value="CBJ27710.1"/>
    <property type="molecule type" value="Genomic_DNA"/>
</dbReference>
<reference evidence="2 3" key="1">
    <citation type="journal article" date="2010" name="Nature">
        <title>The Ectocarpus genome and the independent evolution of multicellularity in brown algae.</title>
        <authorList>
            <person name="Cock J.M."/>
            <person name="Sterck L."/>
            <person name="Rouze P."/>
            <person name="Scornet D."/>
            <person name="Allen A.E."/>
            <person name="Amoutzias G."/>
            <person name="Anthouard V."/>
            <person name="Artiguenave F."/>
            <person name="Aury J.M."/>
            <person name="Badger J.H."/>
            <person name="Beszteri B."/>
            <person name="Billiau K."/>
            <person name="Bonnet E."/>
            <person name="Bothwell J.H."/>
            <person name="Bowler C."/>
            <person name="Boyen C."/>
            <person name="Brownlee C."/>
            <person name="Carrano C.J."/>
            <person name="Charrier B."/>
            <person name="Cho G.Y."/>
            <person name="Coelho S.M."/>
            <person name="Collen J."/>
            <person name="Corre E."/>
            <person name="Da Silva C."/>
            <person name="Delage L."/>
            <person name="Delaroque N."/>
            <person name="Dittami S.M."/>
            <person name="Doulbeau S."/>
            <person name="Elias M."/>
            <person name="Farnham G."/>
            <person name="Gachon C.M."/>
            <person name="Gschloessl B."/>
            <person name="Heesch S."/>
            <person name="Jabbari K."/>
            <person name="Jubin C."/>
            <person name="Kawai H."/>
            <person name="Kimura K."/>
            <person name="Kloareg B."/>
            <person name="Kupper F.C."/>
            <person name="Lang D."/>
            <person name="Le Bail A."/>
            <person name="Leblanc C."/>
            <person name="Lerouge P."/>
            <person name="Lohr M."/>
            <person name="Lopez P.J."/>
            <person name="Martens C."/>
            <person name="Maumus F."/>
            <person name="Michel G."/>
            <person name="Miranda-Saavedra D."/>
            <person name="Morales J."/>
            <person name="Moreau H."/>
            <person name="Motomura T."/>
            <person name="Nagasato C."/>
            <person name="Napoli C.A."/>
            <person name="Nelson D.R."/>
            <person name="Nyvall-Collen P."/>
            <person name="Peters A.F."/>
            <person name="Pommier C."/>
            <person name="Potin P."/>
            <person name="Poulain J."/>
            <person name="Quesneville H."/>
            <person name="Read B."/>
            <person name="Rensing S.A."/>
            <person name="Ritter A."/>
            <person name="Rousvoal S."/>
            <person name="Samanta M."/>
            <person name="Samson G."/>
            <person name="Schroeder D.C."/>
            <person name="Segurens B."/>
            <person name="Strittmatter M."/>
            <person name="Tonon T."/>
            <person name="Tregear J.W."/>
            <person name="Valentin K."/>
            <person name="von Dassow P."/>
            <person name="Yamagishi T."/>
            <person name="Van de Peer Y."/>
            <person name="Wincker P."/>
        </authorList>
    </citation>
    <scope>NUCLEOTIDE SEQUENCE [LARGE SCALE GENOMIC DNA]</scope>
    <source>
        <strain evidence="3">Ec32 / CCAP1310/4</strain>
    </source>
</reference>
<protein>
    <submittedName>
        <fullName evidence="2">Similar to vacuolar protein sorting 24 homolog</fullName>
    </submittedName>
</protein>
<dbReference type="EMBL" id="FN649064">
    <property type="protein sequence ID" value="CBJ27710.1"/>
    <property type="molecule type" value="Genomic_DNA"/>
</dbReference>
<evidence type="ECO:0000256" key="1">
    <source>
        <dbReference type="SAM" id="Coils"/>
    </source>
</evidence>
<dbReference type="AlphaFoldDB" id="D7G7G8"/>
<dbReference type="Gene3D" id="6.10.140.1230">
    <property type="match status" value="1"/>
</dbReference>
<feature type="coiled-coil region" evidence="1">
    <location>
        <begin position="19"/>
        <end position="53"/>
    </location>
</feature>
<keyword evidence="1" id="KW-0175">Coiled coil</keyword>
<sequence>MRRLLHRKVDPEEQAKEWRRSINHEVRALERQIVSLERAEKKVQKDIKTMAKEGTRNEKAIRLLAKELVMSRNAKNRMHEGKAQLHSVQMQLQNQIALIKVTGVIKKSTEIMASIGDLVKIPELQENMFQLATEMERAGLVEEVVADGLSLTDAEGLDAQADAEVDKVIAEITEGVLEGAVDAPTAVPEPAAVAAPAAAAEEEEKANAMKARLESL</sequence>
<keyword evidence="3" id="KW-1185">Reference proteome</keyword>
<accession>D7G7G8</accession>
<dbReference type="OMA" id="KILWEVT"/>
<proteinExistence type="predicted"/>
<name>D7G7G8_ECTSI</name>
<organism evidence="2 3">
    <name type="scientific">Ectocarpus siliculosus</name>
    <name type="common">Brown alga</name>
    <name type="synonym">Conferva siliculosa</name>
    <dbReference type="NCBI Taxonomy" id="2880"/>
    <lineage>
        <taxon>Eukaryota</taxon>
        <taxon>Sar</taxon>
        <taxon>Stramenopiles</taxon>
        <taxon>Ochrophyta</taxon>
        <taxon>PX clade</taxon>
        <taxon>Phaeophyceae</taxon>
        <taxon>Ectocarpales</taxon>
        <taxon>Ectocarpaceae</taxon>
        <taxon>Ectocarpus</taxon>
    </lineage>
</organism>